<keyword evidence="3" id="KW-1185">Reference proteome</keyword>
<proteinExistence type="predicted"/>
<organism evidence="2 3">
    <name type="scientific">Euplotes crassus</name>
    <dbReference type="NCBI Taxonomy" id="5936"/>
    <lineage>
        <taxon>Eukaryota</taxon>
        <taxon>Sar</taxon>
        <taxon>Alveolata</taxon>
        <taxon>Ciliophora</taxon>
        <taxon>Intramacronucleata</taxon>
        <taxon>Spirotrichea</taxon>
        <taxon>Hypotrichia</taxon>
        <taxon>Euplotida</taxon>
        <taxon>Euplotidae</taxon>
        <taxon>Moneuplotes</taxon>
    </lineage>
</organism>
<sequence length="292" mass="34093">MYDIFQAKTAEKASLFQNNRILPVPYKEISLQNFCSCNCQKIHGFFQNYEMNTNEKYCITGEDSLKKPVIEQKASKLPPLLTSNLNRHESSGSLDSLVDSQTEHLPSSQIQNLSRRQMKMIERNFTNSSARKDVIYKAILRFFRRACQFGVKQIECRYDGYEQINQVSCHHLEEKSSVFLQEVLGLTVTPELEEIFSIIISFNPDKTNLARSSYIFSSLFTGSITKFNRKKLQKLFENKLFARVFLAFWKNTERFSEMVLSLNSKRDEEINQRAFKYYLDRLCHACNQTLGE</sequence>
<gene>
    <name evidence="2" type="ORF">ECRASSUSDP1_LOCUS10227</name>
</gene>
<evidence type="ECO:0000313" key="2">
    <source>
        <dbReference type="EMBL" id="CAI2368931.1"/>
    </source>
</evidence>
<reference evidence="2" key="1">
    <citation type="submission" date="2023-07" db="EMBL/GenBank/DDBJ databases">
        <authorList>
            <consortium name="AG Swart"/>
            <person name="Singh M."/>
            <person name="Singh A."/>
            <person name="Seah K."/>
            <person name="Emmerich C."/>
        </authorList>
    </citation>
    <scope>NUCLEOTIDE SEQUENCE</scope>
    <source>
        <strain evidence="2">DP1</strain>
    </source>
</reference>
<name>A0AAD1UGG4_EUPCR</name>
<protein>
    <submittedName>
        <fullName evidence="2">Uncharacterized protein</fullName>
    </submittedName>
</protein>
<dbReference type="EMBL" id="CAMPGE010010077">
    <property type="protein sequence ID" value="CAI2368931.1"/>
    <property type="molecule type" value="Genomic_DNA"/>
</dbReference>
<dbReference type="Proteomes" id="UP001295684">
    <property type="component" value="Unassembled WGS sequence"/>
</dbReference>
<evidence type="ECO:0000256" key="1">
    <source>
        <dbReference type="SAM" id="MobiDB-lite"/>
    </source>
</evidence>
<feature type="region of interest" description="Disordered" evidence="1">
    <location>
        <begin position="82"/>
        <end position="103"/>
    </location>
</feature>
<accession>A0AAD1UGG4</accession>
<evidence type="ECO:0000313" key="3">
    <source>
        <dbReference type="Proteomes" id="UP001295684"/>
    </source>
</evidence>
<comment type="caution">
    <text evidence="2">The sequence shown here is derived from an EMBL/GenBank/DDBJ whole genome shotgun (WGS) entry which is preliminary data.</text>
</comment>
<dbReference type="AlphaFoldDB" id="A0AAD1UGG4"/>